<dbReference type="AlphaFoldDB" id="A0A382AJW4"/>
<organism evidence="1">
    <name type="scientific">marine metagenome</name>
    <dbReference type="NCBI Taxonomy" id="408172"/>
    <lineage>
        <taxon>unclassified sequences</taxon>
        <taxon>metagenomes</taxon>
        <taxon>ecological metagenomes</taxon>
    </lineage>
</organism>
<dbReference type="PANTHER" id="PTHR41775:SF1">
    <property type="entry name" value="PEPTIDASE M6-LIKE DOMAIN-CONTAINING PROTEIN"/>
    <property type="match status" value="1"/>
</dbReference>
<proteinExistence type="predicted"/>
<gene>
    <name evidence="1" type="ORF">METZ01_LOCUS154256</name>
</gene>
<accession>A0A382AJW4</accession>
<sequence>MSAEISGNIRVCALMVSFQEDDKESTTGNGKFLSEIEGTDCEFYHVDPPPHDRAYFYSQLKAVNNYFQSVSYGNFGIDLVQSNIYPLASGSYELQQPMSYYYPYDEQESSEDRLVELFKESIEIAYSMDGIDYDIYDIIVVFHAGIGQDFALPFLDPTPEDIPSTFIDSEMINNSIGQDGITVGTANIDKGILLPETQNHLNYEISNAMFSGESDPCDYQYGLNGTLALMIGFAVGLPPLWDIETGESRIGVFGLMDQGSNNGRGLVPSPPDPWTRIYAGWESPIVIRHNTQISLPKISQDNIIRIDINDSEYFLIENRVNYFRKGVSLDSIRYKAWKESDSYPSFIKSLIDSVNIETDSNRVLTSIPNYDIGLPGSGLLIWHIDENRIHSGIGDYAINKNINSIGIDIEEADGAQDIGYESFFMFNDPSSGYFGDMWFTENEEYYRANPQNQGVLPAFNETTYPNTNANNGSKSYLAIENIGQAGDTVTFNIINTLKPYGYSDSVAFFRAVFELNNTESTIFIGGMDSLWFSNNINTSERTYFHSLVSNETMISVSNSGDYSSVEIFEYFERSVTVSVYDYNSDYENFSFRGTTTIDSLVYPVYQNNFQEKSLMNKGQWEEHKSSVFGIDHTYKINEHDGITSTIENGEENTLNDISPVSISGIDLQLDAVLDILVIDKNGMLSAYNNQLSMLSNFPVNYKVTGPLLSKNLLGDDH</sequence>
<name>A0A382AJW4_9ZZZZ</name>
<protein>
    <submittedName>
        <fullName evidence="1">Uncharacterized protein</fullName>
    </submittedName>
</protein>
<dbReference type="EMBL" id="UINC01025579">
    <property type="protein sequence ID" value="SVB01402.1"/>
    <property type="molecule type" value="Genomic_DNA"/>
</dbReference>
<evidence type="ECO:0000313" key="1">
    <source>
        <dbReference type="EMBL" id="SVB01402.1"/>
    </source>
</evidence>
<feature type="non-terminal residue" evidence="1">
    <location>
        <position position="717"/>
    </location>
</feature>
<reference evidence="1" key="1">
    <citation type="submission" date="2018-05" db="EMBL/GenBank/DDBJ databases">
        <authorList>
            <person name="Lanie J.A."/>
            <person name="Ng W.-L."/>
            <person name="Kazmierczak K.M."/>
            <person name="Andrzejewski T.M."/>
            <person name="Davidsen T.M."/>
            <person name="Wayne K.J."/>
            <person name="Tettelin H."/>
            <person name="Glass J.I."/>
            <person name="Rusch D."/>
            <person name="Podicherti R."/>
            <person name="Tsui H.-C.T."/>
            <person name="Winkler M.E."/>
        </authorList>
    </citation>
    <scope>NUCLEOTIDE SEQUENCE</scope>
</reference>
<dbReference type="PANTHER" id="PTHR41775">
    <property type="entry name" value="SECRETED PROTEIN-RELATED"/>
    <property type="match status" value="1"/>
</dbReference>